<proteinExistence type="predicted"/>
<evidence type="ECO:0000313" key="1">
    <source>
        <dbReference type="EMBL" id="PWN48858.1"/>
    </source>
</evidence>
<reference evidence="1 2" key="1">
    <citation type="journal article" date="2018" name="Mol. Biol. Evol.">
        <title>Broad Genomic Sampling Reveals a Smut Pathogenic Ancestry of the Fungal Clade Ustilaginomycotina.</title>
        <authorList>
            <person name="Kijpornyongpan T."/>
            <person name="Mondo S.J."/>
            <person name="Barry K."/>
            <person name="Sandor L."/>
            <person name="Lee J."/>
            <person name="Lipzen A."/>
            <person name="Pangilinan J."/>
            <person name="LaButti K."/>
            <person name="Hainaut M."/>
            <person name="Henrissat B."/>
            <person name="Grigoriev I.V."/>
            <person name="Spatafora J.W."/>
            <person name="Aime M.C."/>
        </authorList>
    </citation>
    <scope>NUCLEOTIDE SEQUENCE [LARGE SCALE GENOMIC DNA]</scope>
    <source>
        <strain evidence="1 2">SA 807</strain>
    </source>
</reference>
<dbReference type="Proteomes" id="UP000245626">
    <property type="component" value="Unassembled WGS sequence"/>
</dbReference>
<sequence length="428" mass="46334">MSLFKTLQSLFGISAFPGSPFSPAEVYTLCLLTFKTWPLLMPVVSFVNAPHGRFSIDHLLNVNGNLGWFLMEVPSPILFILSVASPPLSISPTSTTFPPLSTLVNPSLSTFLSLPSPNQVLAALYVIHYLHRAVLSPLRSPKRSPMHISVPLSAILFNVINGFLMGSWIGGRTPWSALPPSSLTVALAASNLSSKKSSALGMKAGGLLGWLGGKLSQSEGRLAKLAATAVPPPLATGSLSLPGPGMIDPQRAWSSPLWYLGLAGWALGFAGNVYHDEILMDLRRKPVTVKQSSSASKRAEGEASLTEEVSVGQGTQARKYAIPRGGLYKSISYPNYFCEWIEWFSYSLAALHLLPIFPPSASLFSDPTTLVQSLRSNLSVMLSTPAFLFPLVEVCVMLPRAVNGHRWYIETFADRYPKERKAVLPGLL</sequence>
<protein>
    <submittedName>
        <fullName evidence="1">Uncharacterized protein</fullName>
    </submittedName>
</protein>
<organism evidence="1 2">
    <name type="scientific">Violaceomyces palustris</name>
    <dbReference type="NCBI Taxonomy" id="1673888"/>
    <lineage>
        <taxon>Eukaryota</taxon>
        <taxon>Fungi</taxon>
        <taxon>Dikarya</taxon>
        <taxon>Basidiomycota</taxon>
        <taxon>Ustilaginomycotina</taxon>
        <taxon>Ustilaginomycetes</taxon>
        <taxon>Violaceomycetales</taxon>
        <taxon>Violaceomycetaceae</taxon>
        <taxon>Violaceomyces</taxon>
    </lineage>
</organism>
<accession>A0ACD0NSM8</accession>
<name>A0ACD0NSM8_9BASI</name>
<keyword evidence="2" id="KW-1185">Reference proteome</keyword>
<evidence type="ECO:0000313" key="2">
    <source>
        <dbReference type="Proteomes" id="UP000245626"/>
    </source>
</evidence>
<dbReference type="EMBL" id="KZ820132">
    <property type="protein sequence ID" value="PWN48858.1"/>
    <property type="molecule type" value="Genomic_DNA"/>
</dbReference>
<gene>
    <name evidence="1" type="ORF">IE53DRAFT_318639</name>
</gene>